<evidence type="ECO:0000256" key="5">
    <source>
        <dbReference type="ARBA" id="ARBA00022723"/>
    </source>
</evidence>
<sequence>MQISLSTLPSKISQGKSSRHAALVSFSAAHRRCCSRFIFNIPEWERNSMERVGFQVESAHWYYEDFVREQNPSFPTCTLKKFFAMLWGAVPLLNEWHEMHEEAFDRFIAYKGFVPVCGAIILNEACDKVVLVKGWKNSAGWGFPKGKINQNEATIACARREVLEETGFDIKPLAIEENVISVSIYSQVITLYIVHPVSEDVVFTTRTRKEISRIEWFNLEDLPGWGRARVPGKFFLITPFMQELRSWVSQRKRQMQLQAAQARSPVMHSSPPSIPATPNAVNQQTKKKKGRDKSKANRRASAQLSGDFTPSGMSYAGSREFSSDDAGTASQETETSQMNSGDFNLVAILASGQYGNRGSLSGLSTTTTTTTPGSSPEAQRATPMAPPGLMRSHTDSSLVHAPSPNLSYQQQSAISSSAPTSTIQSKDELARRAQQLLDSFADDAVRQSPTTPYSSEQTPRPRPVSIPISAYPPMPNQIPHPFQTSTALSQDRMVRDIPLLSMPSIPSRSGSLNHPGPYMGQPPNGSFVQGMLSTNGVPPLHTNMPPNPHPIQSYPYRPSSVPIQDYSAHQTPTISSPHNALAYNVFNPSASSAINTTSDKSRLSPAASTPRNVPHAQQLLALFHGSPS</sequence>
<accession>G4U2W2</accession>
<feature type="region of interest" description="Disordered" evidence="9">
    <location>
        <begin position="439"/>
        <end position="464"/>
    </location>
</feature>
<dbReference type="InterPro" id="IPR036189">
    <property type="entry name" value="DCP2_BoxA_sf"/>
</dbReference>
<evidence type="ECO:0000256" key="6">
    <source>
        <dbReference type="ARBA" id="ARBA00022801"/>
    </source>
</evidence>
<feature type="region of interest" description="Disordered" evidence="9">
    <location>
        <begin position="356"/>
        <end position="426"/>
    </location>
</feature>
<feature type="compositionally biased region" description="Low complexity" evidence="9">
    <location>
        <begin position="407"/>
        <end position="424"/>
    </location>
</feature>
<dbReference type="Gene3D" id="1.10.10.1050">
    <property type="entry name" value="Dcp2, box A domain"/>
    <property type="match status" value="1"/>
</dbReference>
<feature type="domain" description="Nudix hydrolase" evidence="10">
    <location>
        <begin position="112"/>
        <end position="242"/>
    </location>
</feature>
<keyword evidence="12" id="KW-1185">Reference proteome</keyword>
<feature type="region of interest" description="Disordered" evidence="9">
    <location>
        <begin position="258"/>
        <end position="339"/>
    </location>
</feature>
<dbReference type="InParanoid" id="G4U2W2"/>
<dbReference type="Pfam" id="PF05026">
    <property type="entry name" value="DCP2"/>
    <property type="match status" value="1"/>
</dbReference>
<keyword evidence="8" id="KW-0464">Manganese</keyword>
<protein>
    <submittedName>
        <fullName evidence="11">Related to decapping enzyme</fullName>
    </submittedName>
</protein>
<dbReference type="GO" id="GO:0003723">
    <property type="term" value="F:RNA binding"/>
    <property type="evidence" value="ECO:0007669"/>
    <property type="project" value="UniProtKB-KW"/>
</dbReference>
<evidence type="ECO:0000256" key="1">
    <source>
        <dbReference type="ARBA" id="ARBA00001936"/>
    </source>
</evidence>
<evidence type="ECO:0000256" key="3">
    <source>
        <dbReference type="ARBA" id="ARBA00005279"/>
    </source>
</evidence>
<dbReference type="CDD" id="cd03672">
    <property type="entry name" value="NUDIX_Dcp2p_Nudt20"/>
    <property type="match status" value="1"/>
</dbReference>
<name>G4U2W2_SERID</name>
<feature type="compositionally biased region" description="Low complexity" evidence="9">
    <location>
        <begin position="358"/>
        <end position="376"/>
    </location>
</feature>
<evidence type="ECO:0000256" key="2">
    <source>
        <dbReference type="ARBA" id="ARBA00004496"/>
    </source>
</evidence>
<comment type="subcellular location">
    <subcellularLocation>
        <location evidence="2">Cytoplasm</location>
    </subcellularLocation>
</comment>
<dbReference type="GO" id="GO:0000184">
    <property type="term" value="P:nuclear-transcribed mRNA catabolic process, nonsense-mediated decay"/>
    <property type="evidence" value="ECO:0007669"/>
    <property type="project" value="InterPro"/>
</dbReference>
<reference evidence="11 12" key="1">
    <citation type="journal article" date="2011" name="PLoS Pathog.">
        <title>Endophytic Life Strategies Decoded by Genome and Transcriptome Analyses of the Mutualistic Root Symbiont Piriformospora indica.</title>
        <authorList>
            <person name="Zuccaro A."/>
            <person name="Lahrmann U."/>
            <person name="Guldener U."/>
            <person name="Langen G."/>
            <person name="Pfiffi S."/>
            <person name="Biedenkopf D."/>
            <person name="Wong P."/>
            <person name="Samans B."/>
            <person name="Grimm C."/>
            <person name="Basiewicz M."/>
            <person name="Murat C."/>
            <person name="Martin F."/>
            <person name="Kogel K.H."/>
        </authorList>
    </citation>
    <scope>NUCLEOTIDE SEQUENCE [LARGE SCALE GENOMIC DNA]</scope>
    <source>
        <strain evidence="11 12">DSM 11827</strain>
    </source>
</reference>
<dbReference type="OrthoDB" id="18996at2759"/>
<dbReference type="PROSITE" id="PS51462">
    <property type="entry name" value="NUDIX"/>
    <property type="match status" value="1"/>
</dbReference>
<dbReference type="GO" id="GO:0140933">
    <property type="term" value="F:5'-(N(7)-methylguanosine 5'-triphospho)-[mRNA] hydrolase activity"/>
    <property type="evidence" value="ECO:0007669"/>
    <property type="project" value="InterPro"/>
</dbReference>
<dbReference type="EMBL" id="CAFZ01001877">
    <property type="protein sequence ID" value="CCA77921.1"/>
    <property type="molecule type" value="Genomic_DNA"/>
</dbReference>
<keyword evidence="6" id="KW-0378">Hydrolase</keyword>
<dbReference type="Gene3D" id="3.90.79.10">
    <property type="entry name" value="Nucleoside Triphosphate Pyrophosphohydrolase"/>
    <property type="match status" value="1"/>
</dbReference>
<dbReference type="GO" id="GO:0030145">
    <property type="term" value="F:manganese ion binding"/>
    <property type="evidence" value="ECO:0007669"/>
    <property type="project" value="InterPro"/>
</dbReference>
<dbReference type="InterPro" id="IPR015797">
    <property type="entry name" value="NUDIX_hydrolase-like_dom_sf"/>
</dbReference>
<gene>
    <name evidence="11" type="ORF">PIIN_08744</name>
</gene>
<dbReference type="GO" id="GO:0000932">
    <property type="term" value="C:P-body"/>
    <property type="evidence" value="ECO:0007669"/>
    <property type="project" value="TreeGrafter"/>
</dbReference>
<keyword evidence="5" id="KW-0479">Metal-binding</keyword>
<feature type="compositionally biased region" description="Basic residues" evidence="9">
    <location>
        <begin position="285"/>
        <end position="298"/>
    </location>
</feature>
<dbReference type="InterPro" id="IPR044099">
    <property type="entry name" value="Dcp2_NUDIX"/>
</dbReference>
<dbReference type="SUPFAM" id="SSF140586">
    <property type="entry name" value="Dcp2 domain-like"/>
    <property type="match status" value="1"/>
</dbReference>
<dbReference type="InterPro" id="IPR007722">
    <property type="entry name" value="DCP2_BoxA"/>
</dbReference>
<comment type="cofactor">
    <cofactor evidence="1">
        <name>Mn(2+)</name>
        <dbReference type="ChEBI" id="CHEBI:29035"/>
    </cofactor>
</comment>
<evidence type="ECO:0000313" key="12">
    <source>
        <dbReference type="Proteomes" id="UP000007148"/>
    </source>
</evidence>
<keyword evidence="4" id="KW-0963">Cytoplasm</keyword>
<proteinExistence type="inferred from homology"/>
<feature type="compositionally biased region" description="Polar residues" evidence="9">
    <location>
        <begin position="300"/>
        <end position="312"/>
    </location>
</feature>
<dbReference type="SUPFAM" id="SSF55811">
    <property type="entry name" value="Nudix"/>
    <property type="match status" value="1"/>
</dbReference>
<evidence type="ECO:0000256" key="7">
    <source>
        <dbReference type="ARBA" id="ARBA00022884"/>
    </source>
</evidence>
<evidence type="ECO:0000313" key="11">
    <source>
        <dbReference type="EMBL" id="CCA77921.1"/>
    </source>
</evidence>
<evidence type="ECO:0000256" key="9">
    <source>
        <dbReference type="SAM" id="MobiDB-lite"/>
    </source>
</evidence>
<dbReference type="STRING" id="1109443.G4U2W2"/>
<dbReference type="SMART" id="SM01125">
    <property type="entry name" value="DCP2"/>
    <property type="match status" value="1"/>
</dbReference>
<organism evidence="11 12">
    <name type="scientific">Serendipita indica (strain DSM 11827)</name>
    <name type="common">Root endophyte fungus</name>
    <name type="synonym">Piriformospora indica</name>
    <dbReference type="NCBI Taxonomy" id="1109443"/>
    <lineage>
        <taxon>Eukaryota</taxon>
        <taxon>Fungi</taxon>
        <taxon>Dikarya</taxon>
        <taxon>Basidiomycota</taxon>
        <taxon>Agaricomycotina</taxon>
        <taxon>Agaricomycetes</taxon>
        <taxon>Sebacinales</taxon>
        <taxon>Serendipitaceae</taxon>
        <taxon>Serendipita</taxon>
    </lineage>
</organism>
<comment type="caution">
    <text evidence="11">The sequence shown here is derived from an EMBL/GenBank/DDBJ whole genome shotgun (WGS) entry which is preliminary data.</text>
</comment>
<dbReference type="InterPro" id="IPR000086">
    <property type="entry name" value="NUDIX_hydrolase_dom"/>
</dbReference>
<dbReference type="PROSITE" id="PS00893">
    <property type="entry name" value="NUDIX_BOX"/>
    <property type="match status" value="1"/>
</dbReference>
<dbReference type="InterPro" id="IPR020084">
    <property type="entry name" value="NUDIX_hydrolase_CS"/>
</dbReference>
<feature type="compositionally biased region" description="Polar residues" evidence="9">
    <location>
        <begin position="328"/>
        <end position="339"/>
    </location>
</feature>
<dbReference type="eggNOG" id="KOG2937">
    <property type="taxonomic scope" value="Eukaryota"/>
</dbReference>
<dbReference type="PANTHER" id="PTHR23114">
    <property type="entry name" value="M7GPPPN-MRNA HYDROLASE"/>
    <property type="match status" value="1"/>
</dbReference>
<evidence type="ECO:0000256" key="8">
    <source>
        <dbReference type="ARBA" id="ARBA00023211"/>
    </source>
</evidence>
<comment type="similarity">
    <text evidence="3">Belongs to the Nudix hydrolase family. DCP2 subfamily.</text>
</comment>
<dbReference type="Proteomes" id="UP000007148">
    <property type="component" value="Unassembled WGS sequence"/>
</dbReference>
<evidence type="ECO:0000256" key="4">
    <source>
        <dbReference type="ARBA" id="ARBA00022490"/>
    </source>
</evidence>
<evidence type="ECO:0000259" key="10">
    <source>
        <dbReference type="PROSITE" id="PS51462"/>
    </source>
</evidence>
<dbReference type="FunFam" id="3.90.79.10:FF:000003">
    <property type="entry name" value="M7GpppN-mRNA hydrolase isoform 2"/>
    <property type="match status" value="1"/>
</dbReference>
<dbReference type="HOGENOM" id="CLU_422209_0_0_1"/>
<dbReference type="GO" id="GO:0000290">
    <property type="term" value="P:deadenylation-dependent decapping of nuclear-transcribed mRNA"/>
    <property type="evidence" value="ECO:0007669"/>
    <property type="project" value="InterPro"/>
</dbReference>
<dbReference type="AlphaFoldDB" id="G4U2W2"/>
<dbReference type="Pfam" id="PF00293">
    <property type="entry name" value="NUDIX"/>
    <property type="match status" value="1"/>
</dbReference>
<dbReference type="PANTHER" id="PTHR23114:SF17">
    <property type="entry name" value="M7GPPPN-MRNA HYDROLASE"/>
    <property type="match status" value="1"/>
</dbReference>
<keyword evidence="7" id="KW-0694">RNA-binding</keyword>
<feature type="compositionally biased region" description="Polar residues" evidence="9">
    <location>
        <begin position="447"/>
        <end position="458"/>
    </location>
</feature>